<evidence type="ECO:0000313" key="4">
    <source>
        <dbReference type="Proteomes" id="UP000422837"/>
    </source>
</evidence>
<dbReference type="SUPFAM" id="SSF103473">
    <property type="entry name" value="MFS general substrate transporter"/>
    <property type="match status" value="1"/>
</dbReference>
<dbReference type="EMBL" id="CP046123">
    <property type="protein sequence ID" value="QGN29611.1"/>
    <property type="molecule type" value="Genomic_DNA"/>
</dbReference>
<accession>A0AAQ1UCG7</accession>
<evidence type="ECO:0000313" key="2">
    <source>
        <dbReference type="EMBL" id="MDT2964627.1"/>
    </source>
</evidence>
<sequence>MRKKISSLRLSTLSSGLILFAFFFLIQQFWEMVVSDFALLPSLAFIQILLMILSTFLISKFVKKRSWRQVLFGSYLFIIGSLFSFWLANNPLELQAVILYMIGAFFGGILWEYLAQRLATDLLAKEHEPR</sequence>
<feature type="transmembrane region" description="Helical" evidence="1">
    <location>
        <begin position="38"/>
        <end position="58"/>
    </location>
</feature>
<gene>
    <name evidence="3" type="ORF">GFU50_08860</name>
    <name evidence="2" type="ORF">P7I32_08385</name>
</gene>
<proteinExistence type="predicted"/>
<dbReference type="RefSeq" id="WP_010748336.1">
    <property type="nucleotide sequence ID" value="NZ_BJMG01000014.1"/>
</dbReference>
<dbReference type="AlphaFoldDB" id="A0AAQ1UCG7"/>
<feature type="transmembrane region" description="Helical" evidence="1">
    <location>
        <begin position="7"/>
        <end position="26"/>
    </location>
</feature>
<dbReference type="Proteomes" id="UP000422837">
    <property type="component" value="Chromosome"/>
</dbReference>
<organism evidence="2 5">
    <name type="scientific">Enterococcus casseliflavus</name>
    <name type="common">Enterococcus flavescens</name>
    <dbReference type="NCBI Taxonomy" id="37734"/>
    <lineage>
        <taxon>Bacteria</taxon>
        <taxon>Bacillati</taxon>
        <taxon>Bacillota</taxon>
        <taxon>Bacilli</taxon>
        <taxon>Lactobacillales</taxon>
        <taxon>Enterococcaceae</taxon>
        <taxon>Enterococcus</taxon>
    </lineage>
</organism>
<reference evidence="2" key="2">
    <citation type="submission" date="2023-03" db="EMBL/GenBank/DDBJ databases">
        <authorList>
            <person name="Shen W."/>
            <person name="Cai J."/>
        </authorList>
    </citation>
    <scope>NUCLEOTIDE SEQUENCE</scope>
    <source>
        <strain evidence="2">K72-2</strain>
    </source>
</reference>
<evidence type="ECO:0000313" key="5">
    <source>
        <dbReference type="Proteomes" id="UP001268896"/>
    </source>
</evidence>
<evidence type="ECO:0000313" key="3">
    <source>
        <dbReference type="EMBL" id="QGN29611.1"/>
    </source>
</evidence>
<feature type="transmembrane region" description="Helical" evidence="1">
    <location>
        <begin position="94"/>
        <end position="115"/>
    </location>
</feature>
<protein>
    <submittedName>
        <fullName evidence="2">Uncharacterized protein</fullName>
    </submittedName>
</protein>
<dbReference type="Proteomes" id="UP001268896">
    <property type="component" value="Unassembled WGS sequence"/>
</dbReference>
<dbReference type="EMBL" id="JARQDV010000004">
    <property type="protein sequence ID" value="MDT2964627.1"/>
    <property type="molecule type" value="Genomic_DNA"/>
</dbReference>
<evidence type="ECO:0000256" key="1">
    <source>
        <dbReference type="SAM" id="Phobius"/>
    </source>
</evidence>
<keyword evidence="1" id="KW-0812">Transmembrane</keyword>
<name>A0AAQ1UCG7_ENTCA</name>
<dbReference type="InterPro" id="IPR036259">
    <property type="entry name" value="MFS_trans_sf"/>
</dbReference>
<keyword evidence="1" id="KW-0472">Membrane</keyword>
<feature type="transmembrane region" description="Helical" evidence="1">
    <location>
        <begin position="70"/>
        <end position="88"/>
    </location>
</feature>
<reference evidence="3 4" key="1">
    <citation type="submission" date="2019-11" db="EMBL/GenBank/DDBJ databases">
        <title>Detection and genome characteristic of a blood enterococcus casselifavus isolate from Zhengzhou,china.</title>
        <authorList>
            <person name="Wen P."/>
        </authorList>
    </citation>
    <scope>NUCLEOTIDE SEQUENCE [LARGE SCALE GENOMIC DNA]</scope>
    <source>
        <strain evidence="3 4">EC291</strain>
    </source>
</reference>
<keyword evidence="1" id="KW-1133">Transmembrane helix</keyword>